<feature type="signal peptide" evidence="10">
    <location>
        <begin position="1"/>
        <end position="23"/>
    </location>
</feature>
<keyword evidence="10" id="KW-0732">Signal</keyword>
<dbReference type="EMBL" id="CAMXCT020005002">
    <property type="protein sequence ID" value="CAL1164457.1"/>
    <property type="molecule type" value="Genomic_DNA"/>
</dbReference>
<feature type="region of interest" description="Disordered" evidence="8">
    <location>
        <begin position="1297"/>
        <end position="1323"/>
    </location>
</feature>
<dbReference type="GO" id="GO:0005886">
    <property type="term" value="C:plasma membrane"/>
    <property type="evidence" value="ECO:0007669"/>
    <property type="project" value="TreeGrafter"/>
</dbReference>
<evidence type="ECO:0000259" key="11">
    <source>
        <dbReference type="PROSITE" id="PS50089"/>
    </source>
</evidence>
<dbReference type="EMBL" id="CAMXCT030005002">
    <property type="protein sequence ID" value="CAL4798394.1"/>
    <property type="molecule type" value="Genomic_DNA"/>
</dbReference>
<dbReference type="InterPro" id="IPR051679">
    <property type="entry name" value="DASS-Related_Transporters"/>
</dbReference>
<evidence type="ECO:0000256" key="3">
    <source>
        <dbReference type="ARBA" id="ARBA00022692"/>
    </source>
</evidence>
<feature type="chain" id="PRO_5043272864" description="RING-type domain-containing protein" evidence="10">
    <location>
        <begin position="24"/>
        <end position="1450"/>
    </location>
</feature>
<evidence type="ECO:0000313" key="14">
    <source>
        <dbReference type="Proteomes" id="UP001152797"/>
    </source>
</evidence>
<dbReference type="InterPro" id="IPR032675">
    <property type="entry name" value="LRR_dom_sf"/>
</dbReference>
<keyword evidence="14" id="KW-1185">Reference proteome</keyword>
<feature type="transmembrane region" description="Helical" evidence="9">
    <location>
        <begin position="496"/>
        <end position="515"/>
    </location>
</feature>
<dbReference type="InterPro" id="IPR001841">
    <property type="entry name" value="Znf_RING"/>
</dbReference>
<feature type="transmembrane region" description="Helical" evidence="9">
    <location>
        <begin position="476"/>
        <end position="491"/>
    </location>
</feature>
<dbReference type="Pfam" id="PF13392">
    <property type="entry name" value="HNH_3"/>
    <property type="match status" value="2"/>
</dbReference>
<dbReference type="GO" id="GO:0055085">
    <property type="term" value="P:transmembrane transport"/>
    <property type="evidence" value="ECO:0007669"/>
    <property type="project" value="InterPro"/>
</dbReference>
<evidence type="ECO:0000313" key="12">
    <source>
        <dbReference type="EMBL" id="CAI4011082.1"/>
    </source>
</evidence>
<feature type="transmembrane region" description="Helical" evidence="9">
    <location>
        <begin position="615"/>
        <end position="639"/>
    </location>
</feature>
<keyword evidence="7" id="KW-0862">Zinc</keyword>
<keyword evidence="2" id="KW-0813">Transport</keyword>
<accession>A0A9P1GHX0</accession>
<feature type="domain" description="RING-type" evidence="11">
    <location>
        <begin position="1382"/>
        <end position="1435"/>
    </location>
</feature>
<dbReference type="SMART" id="SM00184">
    <property type="entry name" value="RING"/>
    <property type="match status" value="1"/>
</dbReference>
<dbReference type="Pfam" id="PF03600">
    <property type="entry name" value="CitMHS"/>
    <property type="match status" value="1"/>
</dbReference>
<keyword evidence="4" id="KW-0677">Repeat</keyword>
<keyword evidence="3 9" id="KW-0812">Transmembrane</keyword>
<gene>
    <name evidence="12" type="ORF">C1SCF055_LOCUS36279</name>
</gene>
<dbReference type="SUPFAM" id="SSF57850">
    <property type="entry name" value="RING/U-box"/>
    <property type="match status" value="1"/>
</dbReference>
<evidence type="ECO:0000256" key="8">
    <source>
        <dbReference type="SAM" id="MobiDB-lite"/>
    </source>
</evidence>
<keyword evidence="7" id="KW-0479">Metal-binding</keyword>
<dbReference type="Gene3D" id="3.80.10.10">
    <property type="entry name" value="Ribonuclease Inhibitor"/>
    <property type="match status" value="1"/>
</dbReference>
<dbReference type="InterPro" id="IPR003615">
    <property type="entry name" value="HNH_nuc"/>
</dbReference>
<dbReference type="GO" id="GO:0008270">
    <property type="term" value="F:zinc ion binding"/>
    <property type="evidence" value="ECO:0007669"/>
    <property type="project" value="UniProtKB-KW"/>
</dbReference>
<dbReference type="SUPFAM" id="SSF52047">
    <property type="entry name" value="RNI-like"/>
    <property type="match status" value="1"/>
</dbReference>
<feature type="transmembrane region" description="Helical" evidence="9">
    <location>
        <begin position="578"/>
        <end position="595"/>
    </location>
</feature>
<dbReference type="InterPro" id="IPR004680">
    <property type="entry name" value="Cit_transptr-like_dom"/>
</dbReference>
<reference evidence="12" key="1">
    <citation type="submission" date="2022-10" db="EMBL/GenBank/DDBJ databases">
        <authorList>
            <person name="Chen Y."/>
            <person name="Dougan E. K."/>
            <person name="Chan C."/>
            <person name="Rhodes N."/>
            <person name="Thang M."/>
        </authorList>
    </citation>
    <scope>NUCLEOTIDE SEQUENCE</scope>
</reference>
<evidence type="ECO:0000256" key="9">
    <source>
        <dbReference type="SAM" id="Phobius"/>
    </source>
</evidence>
<reference evidence="13 14" key="2">
    <citation type="submission" date="2024-05" db="EMBL/GenBank/DDBJ databases">
        <authorList>
            <person name="Chen Y."/>
            <person name="Shah S."/>
            <person name="Dougan E. K."/>
            <person name="Thang M."/>
            <person name="Chan C."/>
        </authorList>
    </citation>
    <scope>NUCLEOTIDE SEQUENCE [LARGE SCALE GENOMIC DNA]</scope>
</reference>
<evidence type="ECO:0000313" key="13">
    <source>
        <dbReference type="EMBL" id="CAL4798394.1"/>
    </source>
</evidence>
<comment type="caution">
    <text evidence="12">The sequence shown here is derived from an EMBL/GenBank/DDBJ whole genome shotgun (WGS) entry which is preliminary data.</text>
</comment>
<feature type="transmembrane region" description="Helical" evidence="9">
    <location>
        <begin position="541"/>
        <end position="566"/>
    </location>
</feature>
<dbReference type="SMART" id="SM00507">
    <property type="entry name" value="HNHc"/>
    <property type="match status" value="2"/>
</dbReference>
<dbReference type="InterPro" id="IPR013083">
    <property type="entry name" value="Znf_RING/FYVE/PHD"/>
</dbReference>
<evidence type="ECO:0000256" key="5">
    <source>
        <dbReference type="ARBA" id="ARBA00022989"/>
    </source>
</evidence>
<keyword evidence="6 9" id="KW-0472">Membrane</keyword>
<dbReference type="PROSITE" id="PS50089">
    <property type="entry name" value="ZF_RING_2"/>
    <property type="match status" value="1"/>
</dbReference>
<dbReference type="SUPFAM" id="SSF54060">
    <property type="entry name" value="His-Me finger endonucleases"/>
    <property type="match status" value="2"/>
</dbReference>
<dbReference type="PANTHER" id="PTHR43652">
    <property type="entry name" value="BASIC AMINO ACID ANTIPORTER YFCC-RELATED"/>
    <property type="match status" value="1"/>
</dbReference>
<dbReference type="Gene3D" id="3.30.40.10">
    <property type="entry name" value="Zinc/RING finger domain, C3HC4 (zinc finger)"/>
    <property type="match status" value="1"/>
</dbReference>
<dbReference type="PANTHER" id="PTHR43652:SF2">
    <property type="entry name" value="BASIC AMINO ACID ANTIPORTER YFCC-RELATED"/>
    <property type="match status" value="1"/>
</dbReference>
<evidence type="ECO:0000256" key="1">
    <source>
        <dbReference type="ARBA" id="ARBA00004141"/>
    </source>
</evidence>
<evidence type="ECO:0000256" key="4">
    <source>
        <dbReference type="ARBA" id="ARBA00022737"/>
    </source>
</evidence>
<sequence>MFGNFFFVHRVVAFTFLGPPKSALVWRVHHKDGDPTNNRLDNLTYVTQSENVQQSYCSNPFRGSSSSALSTPVVWRNLATTQNWTESPSITSAAKSLGLSPYIISKHCRAGVPIEGYQLKFGASSEPVCLPGEEWLPMKNPLTGHVVEGRKVSSFGRLRSRTGLVTRGCKTVSGYFTADLREDSQRYQTLVHRLVAYAFLGPPPTSQHTQVNHKDLNRGNNCVENLEYVTPSENVRHFHATLGYQNGKTGGAVPVLARPYGSKGSWVRFSSIVEAAKVLMINRGSISKCVKGLVKCAGTHEFCMDETEEPDQLQGEEWRPGRLLVSEVPKACFSSKNFESSGAQPQVAGVFEGDEIVSVNGEPAASVEKKILAEGDPWNACSSSKPRHPVGSKGKASRHVSFLVPFVGIREQLRGGLPWISIGILTLLAGLSLVLLFTGWTVACLNDGGSTGKMLLVANLLCVFILLVPQGLPAEMMLLFIGAICCFFGILQPKELFAGCASDAVVTLALLFPIMRAMGDTGVPERFIGCVLGMANGPRSLIFRMFFAVALLSGFFNNTPIVVMMVPLLQSLCLRQGVPCQAVLMPLSFAAQAGGSLTKMGSSINFVADAVFQPYGYKIGFFTLTLGCCFICFLGAAYCSLLGPKILKPAEPGADGSSARNGGGENHFKVAFKASEHGPLIGATLEDLGLHRIPGVNEIALHRDWLRRGIELRSAFSASREEAEERQLGAEDLIQVTCSAEAVAQLRHVRGLELCNDFELSLLGSMRRKRCLCEVAVKESLVGSTIDARRWKSELRCAVVASRGAETESAPAAEGTGTVGARATQSFNGYVIQSGDILLLETFQEMVGSDIWVENFGVVRLVPNSAPPRRGKPADSLRAVFIVVGLLAMIIIASCGEKAPSLPLMAVIFLCGIIMVKGLKLEEVYQEINGQVLLTIVGALALGRALEVSCLANCMAQCIIAVTKPVGTVAVKAGIYAATIGLGQFLNSAANVAIMGKIAIPIAHSMTIPVGEMAMIVTYAASACYTAPYGYQTNTLVLKAGGYAWGDFIKFGGALQLLHMCLVVAMAAWCAKFSPVLRSFERLGSVVMAPRPPVKLDLSSHASNGDVSTLDWSEVPEGLLPYEELDFSYNGITSTELDRILEICSRCPKLRVLKLFKNSIDDTGADGIAQLCQSCPGIEEIHLSHNMFTADGATVIIMAAENSRSKDTVPLWLRLEQNHIDDAEAVFRRLQDKYSVCRRIDAKACTSRTCAKRCLVHLPHFCLQRLSHVDSHQDLPQLAKTGNPAPARQMLRQFRDDLDRQKGKSKGRDERVPLAAKSDEQQKMRKLTDEEMHRNGHSNGHSNGCSGCGYDDQSTWQAAQGRLPHIHAEQLVDQENAQDFFCYLCHGILYLPMLTRCSHLFCSPCFQSWVMERVNEHQTGPTSKSSMQAMPCPICGSGLKMLRRQDGHGI</sequence>
<feature type="transmembrane region" description="Helical" evidence="9">
    <location>
        <begin position="876"/>
        <end position="893"/>
    </location>
</feature>
<protein>
    <recommendedName>
        <fullName evidence="11">RING-type domain-containing protein</fullName>
    </recommendedName>
</protein>
<dbReference type="InterPro" id="IPR044925">
    <property type="entry name" value="His-Me_finger_sf"/>
</dbReference>
<organism evidence="12">
    <name type="scientific">Cladocopium goreaui</name>
    <dbReference type="NCBI Taxonomy" id="2562237"/>
    <lineage>
        <taxon>Eukaryota</taxon>
        <taxon>Sar</taxon>
        <taxon>Alveolata</taxon>
        <taxon>Dinophyceae</taxon>
        <taxon>Suessiales</taxon>
        <taxon>Symbiodiniaceae</taxon>
        <taxon>Cladocopium</taxon>
    </lineage>
</organism>
<keyword evidence="5 9" id="KW-1133">Transmembrane helix</keyword>
<evidence type="ECO:0000256" key="7">
    <source>
        <dbReference type="PROSITE-ProRule" id="PRU00175"/>
    </source>
</evidence>
<dbReference type="EMBL" id="CAMXCT010005002">
    <property type="protein sequence ID" value="CAI4011082.1"/>
    <property type="molecule type" value="Genomic_DNA"/>
</dbReference>
<dbReference type="Gene3D" id="3.90.75.20">
    <property type="match status" value="2"/>
</dbReference>
<feature type="transmembrane region" description="Helical" evidence="9">
    <location>
        <begin position="419"/>
        <end position="442"/>
    </location>
</feature>
<comment type="subcellular location">
    <subcellularLocation>
        <location evidence="1">Membrane</location>
        <topology evidence="1">Multi-pass membrane protein</topology>
    </subcellularLocation>
</comment>
<dbReference type="OrthoDB" id="1305878at2759"/>
<keyword evidence="7" id="KW-0863">Zinc-finger</keyword>
<proteinExistence type="predicted"/>
<evidence type="ECO:0000256" key="10">
    <source>
        <dbReference type="SAM" id="SignalP"/>
    </source>
</evidence>
<evidence type="ECO:0000256" key="6">
    <source>
        <dbReference type="ARBA" id="ARBA00023136"/>
    </source>
</evidence>
<feature type="transmembrane region" description="Helical" evidence="9">
    <location>
        <begin position="454"/>
        <end position="470"/>
    </location>
</feature>
<dbReference type="Proteomes" id="UP001152797">
    <property type="component" value="Unassembled WGS sequence"/>
</dbReference>
<name>A0A9P1GHX0_9DINO</name>
<evidence type="ECO:0000256" key="2">
    <source>
        <dbReference type="ARBA" id="ARBA00022448"/>
    </source>
</evidence>